<sequence length="47" mass="5372">MAYRLFTLIFLYEVKPASILNFLSLSKKGCGCPIYLCNLLEREKGSQ</sequence>
<reference evidence="1" key="1">
    <citation type="submission" date="2014-09" db="EMBL/GenBank/DDBJ databases">
        <authorList>
            <person name="Magalhaes I.L.F."/>
            <person name="Oliveira U."/>
            <person name="Santos F.R."/>
            <person name="Vidigal T.H.D.A."/>
            <person name="Brescovit A.D."/>
            <person name="Santos A.J."/>
        </authorList>
    </citation>
    <scope>NUCLEOTIDE SEQUENCE</scope>
    <source>
        <tissue evidence="1">Shoot tissue taken approximately 20 cm above the soil surface</tissue>
    </source>
</reference>
<reference evidence="1" key="2">
    <citation type="journal article" date="2015" name="Data Brief">
        <title>Shoot transcriptome of the giant reed, Arundo donax.</title>
        <authorList>
            <person name="Barrero R.A."/>
            <person name="Guerrero F.D."/>
            <person name="Moolhuijzen P."/>
            <person name="Goolsby J.A."/>
            <person name="Tidwell J."/>
            <person name="Bellgard S.E."/>
            <person name="Bellgard M.I."/>
        </authorList>
    </citation>
    <scope>NUCLEOTIDE SEQUENCE</scope>
    <source>
        <tissue evidence="1">Shoot tissue taken approximately 20 cm above the soil surface</tissue>
    </source>
</reference>
<dbReference type="EMBL" id="GBRH01199274">
    <property type="protein sequence ID" value="JAD98621.1"/>
    <property type="molecule type" value="Transcribed_RNA"/>
</dbReference>
<name>A0A0A9EF05_ARUDO</name>
<accession>A0A0A9EF05</accession>
<dbReference type="AlphaFoldDB" id="A0A0A9EF05"/>
<protein>
    <submittedName>
        <fullName evidence="1">Uncharacterized protein</fullName>
    </submittedName>
</protein>
<organism evidence="1">
    <name type="scientific">Arundo donax</name>
    <name type="common">Giant reed</name>
    <name type="synonym">Donax arundinaceus</name>
    <dbReference type="NCBI Taxonomy" id="35708"/>
    <lineage>
        <taxon>Eukaryota</taxon>
        <taxon>Viridiplantae</taxon>
        <taxon>Streptophyta</taxon>
        <taxon>Embryophyta</taxon>
        <taxon>Tracheophyta</taxon>
        <taxon>Spermatophyta</taxon>
        <taxon>Magnoliopsida</taxon>
        <taxon>Liliopsida</taxon>
        <taxon>Poales</taxon>
        <taxon>Poaceae</taxon>
        <taxon>PACMAD clade</taxon>
        <taxon>Arundinoideae</taxon>
        <taxon>Arundineae</taxon>
        <taxon>Arundo</taxon>
    </lineage>
</organism>
<proteinExistence type="predicted"/>
<evidence type="ECO:0000313" key="1">
    <source>
        <dbReference type="EMBL" id="JAD98621.1"/>
    </source>
</evidence>